<feature type="domain" description="Phosphoribosyltransferase" evidence="16">
    <location>
        <begin position="15"/>
        <end position="163"/>
    </location>
</feature>
<comment type="similarity">
    <text evidence="4 15">Belongs to the purine/pyrimidine phosphoribosyltransferase family.</text>
</comment>
<evidence type="ECO:0000256" key="11">
    <source>
        <dbReference type="ARBA" id="ARBA00022741"/>
    </source>
</evidence>
<dbReference type="InterPro" id="IPR029057">
    <property type="entry name" value="PRTase-like"/>
</dbReference>
<dbReference type="InterPro" id="IPR000836">
    <property type="entry name" value="PRTase_dom"/>
</dbReference>
<dbReference type="InterPro" id="IPR050408">
    <property type="entry name" value="HGPRT"/>
</dbReference>
<keyword evidence="12 15" id="KW-0460">Magnesium</keyword>
<comment type="subcellular location">
    <subcellularLocation>
        <location evidence="2 15">Cytoplasm</location>
    </subcellularLocation>
</comment>
<protein>
    <recommendedName>
        <fullName evidence="5 15">Hypoxanthine phosphoribosyltransferase</fullName>
        <ecNumber evidence="5 15">2.4.2.8</ecNumber>
    </recommendedName>
</protein>
<evidence type="ECO:0000256" key="2">
    <source>
        <dbReference type="ARBA" id="ARBA00004496"/>
    </source>
</evidence>
<evidence type="ECO:0000256" key="7">
    <source>
        <dbReference type="ARBA" id="ARBA00022676"/>
    </source>
</evidence>
<evidence type="ECO:0000259" key="16">
    <source>
        <dbReference type="Pfam" id="PF00156"/>
    </source>
</evidence>
<dbReference type="AlphaFoldDB" id="A0A6N9NLR2"/>
<comment type="caution">
    <text evidence="17">The sequence shown here is derived from an EMBL/GenBank/DDBJ whole genome shotgun (WGS) entry which is preliminary data.</text>
</comment>
<dbReference type="PANTHER" id="PTHR43340:SF1">
    <property type="entry name" value="HYPOXANTHINE PHOSPHORIBOSYLTRANSFERASE"/>
    <property type="match status" value="1"/>
</dbReference>
<dbReference type="GO" id="GO:0006178">
    <property type="term" value="P:guanine salvage"/>
    <property type="evidence" value="ECO:0007669"/>
    <property type="project" value="TreeGrafter"/>
</dbReference>
<evidence type="ECO:0000256" key="9">
    <source>
        <dbReference type="ARBA" id="ARBA00022723"/>
    </source>
</evidence>
<reference evidence="17 18" key="1">
    <citation type="submission" date="2019-12" db="EMBL/GenBank/DDBJ databases">
        <authorList>
            <person name="Zhao J."/>
        </authorList>
    </citation>
    <scope>NUCLEOTIDE SEQUENCE [LARGE SCALE GENOMIC DNA]</scope>
    <source>
        <strain evidence="17 18">S-15</strain>
    </source>
</reference>
<comment type="pathway">
    <text evidence="3 15">Purine metabolism; IMP biosynthesis via salvage pathway; IMP from hypoxanthine: step 1/1.</text>
</comment>
<dbReference type="RefSeq" id="WP_160633769.1">
    <property type="nucleotide sequence ID" value="NZ_WWNE01000011.1"/>
</dbReference>
<accession>A0A6N9NLR2</accession>
<dbReference type="Gene3D" id="3.40.50.2020">
    <property type="match status" value="1"/>
</dbReference>
<evidence type="ECO:0000256" key="6">
    <source>
        <dbReference type="ARBA" id="ARBA00022490"/>
    </source>
</evidence>
<evidence type="ECO:0000256" key="5">
    <source>
        <dbReference type="ARBA" id="ARBA00011895"/>
    </source>
</evidence>
<proteinExistence type="inferred from homology"/>
<evidence type="ECO:0000256" key="3">
    <source>
        <dbReference type="ARBA" id="ARBA00004669"/>
    </source>
</evidence>
<dbReference type="GO" id="GO:0032263">
    <property type="term" value="P:GMP salvage"/>
    <property type="evidence" value="ECO:0007669"/>
    <property type="project" value="TreeGrafter"/>
</dbReference>
<dbReference type="Proteomes" id="UP000470771">
    <property type="component" value="Unassembled WGS sequence"/>
</dbReference>
<dbReference type="GO" id="GO:0000287">
    <property type="term" value="F:magnesium ion binding"/>
    <property type="evidence" value="ECO:0007669"/>
    <property type="project" value="TreeGrafter"/>
</dbReference>
<evidence type="ECO:0000256" key="13">
    <source>
        <dbReference type="ARBA" id="ARBA00048811"/>
    </source>
</evidence>
<dbReference type="PANTHER" id="PTHR43340">
    <property type="entry name" value="HYPOXANTHINE-GUANINE PHOSPHORIBOSYLTRANSFERASE"/>
    <property type="match status" value="1"/>
</dbReference>
<evidence type="ECO:0000313" key="18">
    <source>
        <dbReference type="Proteomes" id="UP000470771"/>
    </source>
</evidence>
<evidence type="ECO:0000256" key="14">
    <source>
        <dbReference type="ARBA" id="ARBA00049402"/>
    </source>
</evidence>
<dbReference type="CDD" id="cd06223">
    <property type="entry name" value="PRTases_typeI"/>
    <property type="match status" value="1"/>
</dbReference>
<dbReference type="NCBIfam" id="TIGR01203">
    <property type="entry name" value="HGPRTase"/>
    <property type="match status" value="1"/>
</dbReference>
<dbReference type="GO" id="GO:0046100">
    <property type="term" value="P:hypoxanthine metabolic process"/>
    <property type="evidence" value="ECO:0007669"/>
    <property type="project" value="TreeGrafter"/>
</dbReference>
<keyword evidence="7 15" id="KW-0328">Glycosyltransferase</keyword>
<evidence type="ECO:0000256" key="15">
    <source>
        <dbReference type="RuleBase" id="RU364099"/>
    </source>
</evidence>
<dbReference type="InterPro" id="IPR005904">
    <property type="entry name" value="Hxn_phspho_trans"/>
</dbReference>
<keyword evidence="8 15" id="KW-0808">Transferase</keyword>
<dbReference type="GO" id="GO:0004422">
    <property type="term" value="F:hypoxanthine phosphoribosyltransferase activity"/>
    <property type="evidence" value="ECO:0007669"/>
    <property type="project" value="InterPro"/>
</dbReference>
<keyword evidence="9 15" id="KW-0479">Metal-binding</keyword>
<evidence type="ECO:0000313" key="17">
    <source>
        <dbReference type="EMBL" id="NBG66812.1"/>
    </source>
</evidence>
<evidence type="ECO:0000256" key="8">
    <source>
        <dbReference type="ARBA" id="ARBA00022679"/>
    </source>
</evidence>
<dbReference type="GO" id="GO:0005829">
    <property type="term" value="C:cytosol"/>
    <property type="evidence" value="ECO:0007669"/>
    <property type="project" value="TreeGrafter"/>
</dbReference>
<dbReference type="Pfam" id="PF00156">
    <property type="entry name" value="Pribosyltran"/>
    <property type="match status" value="1"/>
</dbReference>
<comment type="cofactor">
    <cofactor evidence="1 15">
        <name>Mg(2+)</name>
        <dbReference type="ChEBI" id="CHEBI:18420"/>
    </cofactor>
</comment>
<dbReference type="GO" id="GO:0000166">
    <property type="term" value="F:nucleotide binding"/>
    <property type="evidence" value="ECO:0007669"/>
    <property type="project" value="UniProtKB-KW"/>
</dbReference>
<gene>
    <name evidence="17" type="primary">hpt</name>
    <name evidence="17" type="ORF">GQN54_11860</name>
</gene>
<comment type="catalytic activity">
    <reaction evidence="13">
        <text>GMP + diphosphate = guanine + 5-phospho-alpha-D-ribose 1-diphosphate</text>
        <dbReference type="Rhea" id="RHEA:25424"/>
        <dbReference type="ChEBI" id="CHEBI:16235"/>
        <dbReference type="ChEBI" id="CHEBI:33019"/>
        <dbReference type="ChEBI" id="CHEBI:58017"/>
        <dbReference type="ChEBI" id="CHEBI:58115"/>
        <dbReference type="EC" id="2.4.2.8"/>
    </reaction>
    <physiologicalReaction direction="right-to-left" evidence="13">
        <dbReference type="Rhea" id="RHEA:25426"/>
    </physiologicalReaction>
</comment>
<dbReference type="SUPFAM" id="SSF53271">
    <property type="entry name" value="PRTase-like"/>
    <property type="match status" value="1"/>
</dbReference>
<dbReference type="EMBL" id="WWNE01000011">
    <property type="protein sequence ID" value="NBG66812.1"/>
    <property type="molecule type" value="Genomic_DNA"/>
</dbReference>
<dbReference type="EC" id="2.4.2.8" evidence="5 15"/>
<evidence type="ECO:0000256" key="12">
    <source>
        <dbReference type="ARBA" id="ARBA00022842"/>
    </source>
</evidence>
<dbReference type="UniPathway" id="UPA00591">
    <property type="reaction ID" value="UER00648"/>
</dbReference>
<evidence type="ECO:0000256" key="4">
    <source>
        <dbReference type="ARBA" id="ARBA00008391"/>
    </source>
</evidence>
<dbReference type="GO" id="GO:0006166">
    <property type="term" value="P:purine ribonucleoside salvage"/>
    <property type="evidence" value="ECO:0007669"/>
    <property type="project" value="UniProtKB-KW"/>
</dbReference>
<dbReference type="GO" id="GO:0032264">
    <property type="term" value="P:IMP salvage"/>
    <property type="evidence" value="ECO:0007669"/>
    <property type="project" value="UniProtKB-UniPathway"/>
</dbReference>
<name>A0A6N9NLR2_9FLAO</name>
<keyword evidence="10 15" id="KW-0660">Purine salvage</keyword>
<evidence type="ECO:0000256" key="10">
    <source>
        <dbReference type="ARBA" id="ARBA00022726"/>
    </source>
</evidence>
<keyword evidence="18" id="KW-1185">Reference proteome</keyword>
<organism evidence="17 18">
    <name type="scientific">Acidiluteibacter ferrifornacis</name>
    <dbReference type="NCBI Taxonomy" id="2692424"/>
    <lineage>
        <taxon>Bacteria</taxon>
        <taxon>Pseudomonadati</taxon>
        <taxon>Bacteroidota</taxon>
        <taxon>Flavobacteriia</taxon>
        <taxon>Flavobacteriales</taxon>
        <taxon>Cryomorphaceae</taxon>
        <taxon>Acidiluteibacter</taxon>
    </lineage>
</organism>
<evidence type="ECO:0000256" key="1">
    <source>
        <dbReference type="ARBA" id="ARBA00001946"/>
    </source>
</evidence>
<sequence>MKEVKILDKTFRLYKNEEEIATSISTIANSINSDYEGKSPLFLGVLNGCFLFAADLMKKVNLSCEISFVKVASYKGMKSTGEVNQLIGLDRSLEGRDVIIVEDIVDTGNTIETIVDLLKKAGCNSIKIATFLLKPEAYNKDIPVDYVAMEIPNAFVVGYGLDYDGFGRNLNELFVLKD</sequence>
<keyword evidence="11 15" id="KW-0547">Nucleotide-binding</keyword>
<comment type="catalytic activity">
    <reaction evidence="14">
        <text>IMP + diphosphate = hypoxanthine + 5-phospho-alpha-D-ribose 1-diphosphate</text>
        <dbReference type="Rhea" id="RHEA:17973"/>
        <dbReference type="ChEBI" id="CHEBI:17368"/>
        <dbReference type="ChEBI" id="CHEBI:33019"/>
        <dbReference type="ChEBI" id="CHEBI:58017"/>
        <dbReference type="ChEBI" id="CHEBI:58053"/>
        <dbReference type="EC" id="2.4.2.8"/>
    </reaction>
    <physiologicalReaction direction="right-to-left" evidence="14">
        <dbReference type="Rhea" id="RHEA:17975"/>
    </physiologicalReaction>
</comment>
<keyword evidence="6 15" id="KW-0963">Cytoplasm</keyword>